<sequence>MAWIRLSRLPLTLYKRSFLEVISSQIGSIIKIGFQIDNGCRGRFTRMAATDGMQDSISKSLDYIPIPALSTAVQPALQDVPSASDSAPPTAHVHMEKNNPTNKTTASTKRTSPLSLLCLRKQLFLASSTSKSTHTARHPAFKSVMPLDPLKHQAVHVQDGDHPRLTIEIVTDLFGIDTVVHGDFPISGHFPNLSSGDMQLLDPPNAVIDGSLPVKDMLMENGDWNWPTLRQLLHPSVIPHIHSLCSIFGITEESISHALRDCMATASLWKMIFPHQALQQFFSMRFHEWLESNLRMTHLLPSSSIPWCTYFASLIWQIWKCRNSIIFTDTDTPNNVLLRSYKAWCFHFLAAASFSTHASLLSDYVVVQWRPDSPNFCTLNTDGAVHLQTSMGSAGGLIRNH</sequence>
<feature type="region of interest" description="Disordered" evidence="1">
    <location>
        <begin position="79"/>
        <end position="109"/>
    </location>
</feature>
<comment type="caution">
    <text evidence="2">The sequence shown here is derived from an EMBL/GenBank/DDBJ whole genome shotgun (WGS) entry which is preliminary data.</text>
</comment>
<dbReference type="EMBL" id="JBBPBM010000001">
    <property type="protein sequence ID" value="KAK8600376.1"/>
    <property type="molecule type" value="Genomic_DNA"/>
</dbReference>
<organism evidence="2 3">
    <name type="scientific">Hibiscus sabdariffa</name>
    <name type="common">roselle</name>
    <dbReference type="NCBI Taxonomy" id="183260"/>
    <lineage>
        <taxon>Eukaryota</taxon>
        <taxon>Viridiplantae</taxon>
        <taxon>Streptophyta</taxon>
        <taxon>Embryophyta</taxon>
        <taxon>Tracheophyta</taxon>
        <taxon>Spermatophyta</taxon>
        <taxon>Magnoliopsida</taxon>
        <taxon>eudicotyledons</taxon>
        <taxon>Gunneridae</taxon>
        <taxon>Pentapetalae</taxon>
        <taxon>rosids</taxon>
        <taxon>malvids</taxon>
        <taxon>Malvales</taxon>
        <taxon>Malvaceae</taxon>
        <taxon>Malvoideae</taxon>
        <taxon>Hibiscus</taxon>
    </lineage>
</organism>
<accession>A0ABR2GD02</accession>
<evidence type="ECO:0000313" key="2">
    <source>
        <dbReference type="EMBL" id="KAK8600376.1"/>
    </source>
</evidence>
<dbReference type="Proteomes" id="UP001472677">
    <property type="component" value="Unassembled WGS sequence"/>
</dbReference>
<feature type="compositionally biased region" description="Polar residues" evidence="1">
    <location>
        <begin position="98"/>
        <end position="109"/>
    </location>
</feature>
<name>A0ABR2GD02_9ROSI</name>
<gene>
    <name evidence="2" type="ORF">V6N12_050231</name>
</gene>
<proteinExistence type="predicted"/>
<evidence type="ECO:0000313" key="3">
    <source>
        <dbReference type="Proteomes" id="UP001472677"/>
    </source>
</evidence>
<reference evidence="2 3" key="1">
    <citation type="journal article" date="2024" name="G3 (Bethesda)">
        <title>Genome assembly of Hibiscus sabdariffa L. provides insights into metabolisms of medicinal natural products.</title>
        <authorList>
            <person name="Kim T."/>
        </authorList>
    </citation>
    <scope>NUCLEOTIDE SEQUENCE [LARGE SCALE GENOMIC DNA]</scope>
    <source>
        <strain evidence="2">TK-2024</strain>
        <tissue evidence="2">Old leaves</tissue>
    </source>
</reference>
<evidence type="ECO:0000256" key="1">
    <source>
        <dbReference type="SAM" id="MobiDB-lite"/>
    </source>
</evidence>
<protein>
    <recommendedName>
        <fullName evidence="4">DUF4283 domain-containing protein</fullName>
    </recommendedName>
</protein>
<evidence type="ECO:0008006" key="4">
    <source>
        <dbReference type="Google" id="ProtNLM"/>
    </source>
</evidence>
<keyword evidence="3" id="KW-1185">Reference proteome</keyword>